<name>A0ABN8RWZ4_9CNID</name>
<accession>A0ABN8RWZ4</accession>
<organism evidence="1 2">
    <name type="scientific">Porites evermanni</name>
    <dbReference type="NCBI Taxonomy" id="104178"/>
    <lineage>
        <taxon>Eukaryota</taxon>
        <taxon>Metazoa</taxon>
        <taxon>Cnidaria</taxon>
        <taxon>Anthozoa</taxon>
        <taxon>Hexacorallia</taxon>
        <taxon>Scleractinia</taxon>
        <taxon>Fungiina</taxon>
        <taxon>Poritidae</taxon>
        <taxon>Porites</taxon>
    </lineage>
</organism>
<gene>
    <name evidence="1" type="ORF">PEVE_00015185</name>
</gene>
<protein>
    <submittedName>
        <fullName evidence="1">Uncharacterized protein</fullName>
    </submittedName>
</protein>
<evidence type="ECO:0000313" key="2">
    <source>
        <dbReference type="Proteomes" id="UP001159427"/>
    </source>
</evidence>
<dbReference type="EMBL" id="CALNXI010002164">
    <property type="protein sequence ID" value="CAH3183992.1"/>
    <property type="molecule type" value="Genomic_DNA"/>
</dbReference>
<proteinExistence type="predicted"/>
<feature type="non-terminal residue" evidence="1">
    <location>
        <position position="1"/>
    </location>
</feature>
<evidence type="ECO:0000313" key="1">
    <source>
        <dbReference type="EMBL" id="CAH3183992.1"/>
    </source>
</evidence>
<dbReference type="Proteomes" id="UP001159427">
    <property type="component" value="Unassembled WGS sequence"/>
</dbReference>
<sequence length="92" mass="10776">WTHGRSTIGCPHLFKRWQSVPKIHTLRKRCTRLCGIRRFMVENNPAVHFSPLDSSYKRFTICRRILDAEMKDGTRAGVGLKVKQKEKEPVRL</sequence>
<keyword evidence="2" id="KW-1185">Reference proteome</keyword>
<comment type="caution">
    <text evidence="1">The sequence shown here is derived from an EMBL/GenBank/DDBJ whole genome shotgun (WGS) entry which is preliminary data.</text>
</comment>
<reference evidence="1 2" key="1">
    <citation type="submission" date="2022-05" db="EMBL/GenBank/DDBJ databases">
        <authorList>
            <consortium name="Genoscope - CEA"/>
            <person name="William W."/>
        </authorList>
    </citation>
    <scope>NUCLEOTIDE SEQUENCE [LARGE SCALE GENOMIC DNA]</scope>
</reference>